<comment type="caution">
    <text evidence="1">The sequence shown here is derived from an EMBL/GenBank/DDBJ whole genome shotgun (WGS) entry which is preliminary data.</text>
</comment>
<dbReference type="InterPro" id="IPR036768">
    <property type="entry name" value="PolIII_chi_sf"/>
</dbReference>
<dbReference type="Proteomes" id="UP000613582">
    <property type="component" value="Unassembled WGS sequence"/>
</dbReference>
<dbReference type="InterPro" id="IPR007459">
    <property type="entry name" value="DNA_pol3_chi"/>
</dbReference>
<dbReference type="Pfam" id="PF04364">
    <property type="entry name" value="DNA_pol3_chi"/>
    <property type="match status" value="1"/>
</dbReference>
<dbReference type="SUPFAM" id="SSF102400">
    <property type="entry name" value="DNA polymerase III chi subunit"/>
    <property type="match status" value="1"/>
</dbReference>
<protein>
    <submittedName>
        <fullName evidence="1">DNA polymerase III subunit chi</fullName>
    </submittedName>
</protein>
<dbReference type="EMBL" id="BMGH01000001">
    <property type="protein sequence ID" value="GGD04823.1"/>
    <property type="molecule type" value="Genomic_DNA"/>
</dbReference>
<evidence type="ECO:0000313" key="1">
    <source>
        <dbReference type="EMBL" id="GGD04823.1"/>
    </source>
</evidence>
<proteinExistence type="predicted"/>
<dbReference type="NCBIfam" id="NF004347">
    <property type="entry name" value="PRK05728.1-4"/>
    <property type="match status" value="1"/>
</dbReference>
<keyword evidence="2" id="KW-1185">Reference proteome</keyword>
<accession>A0A8J2V569</accession>
<evidence type="ECO:0000313" key="2">
    <source>
        <dbReference type="Proteomes" id="UP000613582"/>
    </source>
</evidence>
<dbReference type="AlphaFoldDB" id="A0A8J2V569"/>
<reference evidence="1" key="1">
    <citation type="journal article" date="2014" name="Int. J. Syst. Evol. Microbiol.">
        <title>Complete genome sequence of Corynebacterium casei LMG S-19264T (=DSM 44701T), isolated from a smear-ripened cheese.</title>
        <authorList>
            <consortium name="US DOE Joint Genome Institute (JGI-PGF)"/>
            <person name="Walter F."/>
            <person name="Albersmeier A."/>
            <person name="Kalinowski J."/>
            <person name="Ruckert C."/>
        </authorList>
    </citation>
    <scope>NUCLEOTIDE SEQUENCE</scope>
    <source>
        <strain evidence="1">CGMCC 1.12921</strain>
    </source>
</reference>
<reference evidence="1" key="2">
    <citation type="submission" date="2020-09" db="EMBL/GenBank/DDBJ databases">
        <authorList>
            <person name="Sun Q."/>
            <person name="Zhou Y."/>
        </authorList>
    </citation>
    <scope>NUCLEOTIDE SEQUENCE</scope>
    <source>
        <strain evidence="1">CGMCC 1.12921</strain>
    </source>
</reference>
<dbReference type="PANTHER" id="PTHR38767">
    <property type="entry name" value="DNA POLYMERASE III SUBUNIT CHI"/>
    <property type="match status" value="1"/>
</dbReference>
<dbReference type="GO" id="GO:0032298">
    <property type="term" value="P:positive regulation of DNA-templated DNA replication initiation"/>
    <property type="evidence" value="ECO:0007669"/>
    <property type="project" value="TreeGrafter"/>
</dbReference>
<dbReference type="RefSeq" id="WP_308419364.1">
    <property type="nucleotide sequence ID" value="NZ_BMGH01000001.1"/>
</dbReference>
<dbReference type="Gene3D" id="3.40.50.10110">
    <property type="entry name" value="DNA polymerase III subunit chi"/>
    <property type="match status" value="1"/>
</dbReference>
<organism evidence="1 2">
    <name type="scientific">Aquisalinus flavus</name>
    <dbReference type="NCBI Taxonomy" id="1526572"/>
    <lineage>
        <taxon>Bacteria</taxon>
        <taxon>Pseudomonadati</taxon>
        <taxon>Pseudomonadota</taxon>
        <taxon>Alphaproteobacteria</taxon>
        <taxon>Parvularculales</taxon>
        <taxon>Parvularculaceae</taxon>
        <taxon>Aquisalinus</taxon>
    </lineage>
</organism>
<gene>
    <name evidence="1" type="ORF">GCM10011342_12250</name>
</gene>
<sequence>MGINASMTEVLFYHLERARLEHILPDLLEKSMERGWRVLVATSTRDMADTINNFLWTYTDESFLPHGTDGDGADHPIFITETDSTGGERDVLFLVEGAEAEPETIENLIRCIRIFDGGDEQAVTAARGFWTKVKAAGHAATYWRQNQSGRWEKQG</sequence>
<dbReference type="GO" id="GO:0003677">
    <property type="term" value="F:DNA binding"/>
    <property type="evidence" value="ECO:0007669"/>
    <property type="project" value="InterPro"/>
</dbReference>
<name>A0A8J2V569_9PROT</name>
<dbReference type="GO" id="GO:0003887">
    <property type="term" value="F:DNA-directed DNA polymerase activity"/>
    <property type="evidence" value="ECO:0007669"/>
    <property type="project" value="InterPro"/>
</dbReference>
<dbReference type="PANTHER" id="PTHR38767:SF1">
    <property type="entry name" value="DNA POLYMERASE III SUBUNIT CHI"/>
    <property type="match status" value="1"/>
</dbReference>
<dbReference type="GO" id="GO:0006260">
    <property type="term" value="P:DNA replication"/>
    <property type="evidence" value="ECO:0007669"/>
    <property type="project" value="InterPro"/>
</dbReference>